<dbReference type="AlphaFoldDB" id="A0A8T4ILF6"/>
<sequence length="48" mass="5239">MPGRSLRSESSILYVSLSIYVLFVLGDCRDDSGRTATVTVRTIAMTVT</sequence>
<comment type="caution">
    <text evidence="1">The sequence shown here is derived from an EMBL/GenBank/DDBJ whole genome shotgun (WGS) entry which is preliminary data.</text>
</comment>
<reference evidence="1" key="1">
    <citation type="submission" date="2021-04" db="EMBL/GenBank/DDBJ databases">
        <title>Sequencing of actinobacteria type strains.</title>
        <authorList>
            <person name="Nguyen G.-S."/>
            <person name="Wentzel A."/>
        </authorList>
    </citation>
    <scope>NUCLEOTIDE SEQUENCE</scope>
    <source>
        <strain evidence="1">DSM 42095</strain>
    </source>
</reference>
<keyword evidence="2" id="KW-1185">Reference proteome</keyword>
<dbReference type="Proteomes" id="UP000675554">
    <property type="component" value="Unassembled WGS sequence"/>
</dbReference>
<dbReference type="EMBL" id="JAGSMN010000127">
    <property type="protein sequence ID" value="MBR7672708.1"/>
    <property type="molecule type" value="Genomic_DNA"/>
</dbReference>
<gene>
    <name evidence="1" type="ORF">KDA82_06650</name>
</gene>
<accession>A0A8T4ILF6</accession>
<organism evidence="1 2">
    <name type="scientific">Streptomyces daliensis</name>
    <dbReference type="NCBI Taxonomy" id="299421"/>
    <lineage>
        <taxon>Bacteria</taxon>
        <taxon>Bacillati</taxon>
        <taxon>Actinomycetota</taxon>
        <taxon>Actinomycetes</taxon>
        <taxon>Kitasatosporales</taxon>
        <taxon>Streptomycetaceae</taxon>
        <taxon>Streptomyces</taxon>
    </lineage>
</organism>
<name>A0A8T4ILF6_9ACTN</name>
<protein>
    <submittedName>
        <fullName evidence="1">Uncharacterized protein</fullName>
    </submittedName>
</protein>
<evidence type="ECO:0000313" key="1">
    <source>
        <dbReference type="EMBL" id="MBR7672708.1"/>
    </source>
</evidence>
<proteinExistence type="predicted"/>
<evidence type="ECO:0000313" key="2">
    <source>
        <dbReference type="Proteomes" id="UP000675554"/>
    </source>
</evidence>